<keyword evidence="1" id="KW-0472">Membrane</keyword>
<reference evidence="3" key="1">
    <citation type="submission" date="2018-08" db="EMBL/GenBank/DDBJ databases">
        <title>A genome reference for cultivated species of the human gut microbiota.</title>
        <authorList>
            <person name="Zou Y."/>
            <person name="Xue W."/>
            <person name="Luo G."/>
        </authorList>
    </citation>
    <scope>NUCLEOTIDE SEQUENCE [LARGE SCALE GENOMIC DNA]</scope>
    <source>
        <strain evidence="3">TF05-5AC</strain>
    </source>
</reference>
<accession>A0A3E3ID82</accession>
<dbReference type="InterPro" id="IPR008984">
    <property type="entry name" value="SMAD_FHA_dom_sf"/>
</dbReference>
<dbReference type="PANTHER" id="PTHR23308">
    <property type="entry name" value="NUCLEAR INHIBITOR OF PROTEIN PHOSPHATASE-1"/>
    <property type="match status" value="1"/>
</dbReference>
<dbReference type="SMART" id="SM00240">
    <property type="entry name" value="FHA"/>
    <property type="match status" value="1"/>
</dbReference>
<gene>
    <name evidence="3" type="ORF">DXC51_00995</name>
</gene>
<dbReference type="AlphaFoldDB" id="A0A3E3ID82"/>
<dbReference type="InterPro" id="IPR045962">
    <property type="entry name" value="DUF6382"/>
</dbReference>
<sequence length="504" mass="56886">MAEGRRKMVKPVYKRELSHSYLVIEGIPKEKTDSYQYRMILNNKISGLLEATERYVDGKVCLYYDISSRQSLEQMYESGKMTCQEILDVVDSMSGLLGGMAGYLLEERFLLLEPACIYMDLETERLCFLYYPFAEKEKPIGSIYMPIAEFFLEHVDHREEKAVSTAYQFYKMSKAESFTIESFRALLEKGGVDRPDTKLENRSESGLEIGLGYSPVRSRRGEAAAEKGYLQWSEDGWESQMSFYEEPAVYEYGRTAGPTAYEGTLYKEKSIHCTSDTETEADKGNTGEERTQEKKNGKRNLIGLVAAVLIFGIICGIIWYLQPEGSLKAVFFGGLAADGIILLLFLWKLTAVKDEKKGKADVERKQEKTWDSYACCEKEVYFDDTIFSANSIGSVYSMSDIPGNRTRSPRLTGKLGEQDIRFALDSLPVTAGKMKGRVQLLLPDASVSRIHARFVEKEGRTALMDLNSTNGTFINGIGLEQNETMVLEAGDEVRLGSVILHYEE</sequence>
<name>A0A3E3ID82_9FIRM</name>
<organism evidence="3 4">
    <name type="scientific">Eisenbergiella massiliensis</name>
    <dbReference type="NCBI Taxonomy" id="1720294"/>
    <lineage>
        <taxon>Bacteria</taxon>
        <taxon>Bacillati</taxon>
        <taxon>Bacillota</taxon>
        <taxon>Clostridia</taxon>
        <taxon>Lachnospirales</taxon>
        <taxon>Lachnospiraceae</taxon>
        <taxon>Eisenbergiella</taxon>
    </lineage>
</organism>
<evidence type="ECO:0000313" key="4">
    <source>
        <dbReference type="Proteomes" id="UP000260812"/>
    </source>
</evidence>
<evidence type="ECO:0000256" key="1">
    <source>
        <dbReference type="SAM" id="Phobius"/>
    </source>
</evidence>
<evidence type="ECO:0000259" key="2">
    <source>
        <dbReference type="PROSITE" id="PS50006"/>
    </source>
</evidence>
<feature type="transmembrane region" description="Helical" evidence="1">
    <location>
        <begin position="301"/>
        <end position="321"/>
    </location>
</feature>
<keyword evidence="1" id="KW-0812">Transmembrane</keyword>
<dbReference type="CDD" id="cd00060">
    <property type="entry name" value="FHA"/>
    <property type="match status" value="1"/>
</dbReference>
<dbReference type="SUPFAM" id="SSF49879">
    <property type="entry name" value="SMAD/FHA domain"/>
    <property type="match status" value="1"/>
</dbReference>
<dbReference type="PROSITE" id="PS50006">
    <property type="entry name" value="FHA_DOMAIN"/>
    <property type="match status" value="1"/>
</dbReference>
<dbReference type="InterPro" id="IPR050923">
    <property type="entry name" value="Cell_Proc_Reg/RNA_Proc"/>
</dbReference>
<proteinExistence type="predicted"/>
<dbReference type="Pfam" id="PF19909">
    <property type="entry name" value="DUF6382"/>
    <property type="match status" value="1"/>
</dbReference>
<keyword evidence="4" id="KW-1185">Reference proteome</keyword>
<dbReference type="Gene3D" id="2.60.200.20">
    <property type="match status" value="1"/>
</dbReference>
<protein>
    <submittedName>
        <fullName evidence="3">FHA domain-containing protein</fullName>
    </submittedName>
</protein>
<feature type="domain" description="FHA" evidence="2">
    <location>
        <begin position="429"/>
        <end position="479"/>
    </location>
</feature>
<dbReference type="InterPro" id="IPR000253">
    <property type="entry name" value="FHA_dom"/>
</dbReference>
<keyword evidence="1" id="KW-1133">Transmembrane helix</keyword>
<evidence type="ECO:0000313" key="3">
    <source>
        <dbReference type="EMBL" id="RGE64941.1"/>
    </source>
</evidence>
<dbReference type="Proteomes" id="UP000260812">
    <property type="component" value="Unassembled WGS sequence"/>
</dbReference>
<dbReference type="EMBL" id="QVLV01000001">
    <property type="protein sequence ID" value="RGE64941.1"/>
    <property type="molecule type" value="Genomic_DNA"/>
</dbReference>
<comment type="caution">
    <text evidence="3">The sequence shown here is derived from an EMBL/GenBank/DDBJ whole genome shotgun (WGS) entry which is preliminary data.</text>
</comment>
<feature type="transmembrane region" description="Helical" evidence="1">
    <location>
        <begin position="327"/>
        <end position="347"/>
    </location>
</feature>
<dbReference type="Pfam" id="PF00498">
    <property type="entry name" value="FHA"/>
    <property type="match status" value="1"/>
</dbReference>